<dbReference type="OrthoDB" id="7061547at2"/>
<evidence type="ECO:0000313" key="1">
    <source>
        <dbReference type="EMBL" id="PWK49887.1"/>
    </source>
</evidence>
<dbReference type="AlphaFoldDB" id="A0A316G630"/>
<accession>A0A316G630</accession>
<sequence length="137" mass="15739">MSKEKSFEEALLDLLEDEILSLSDSELKEIYGSDNLQATADYQSTTALIDEELTKHKKNKLVQARREINKNNERKVRLKSKSKRLSDAKEFIIQLMLNNKVPEGLTLAFREGEDIPDEEIESIIEDLKDLGIDVEDE</sequence>
<organism evidence="1 2">
    <name type="scientific">Pleionea mediterranea</name>
    <dbReference type="NCBI Taxonomy" id="523701"/>
    <lineage>
        <taxon>Bacteria</taxon>
        <taxon>Pseudomonadati</taxon>
        <taxon>Pseudomonadota</taxon>
        <taxon>Gammaproteobacteria</taxon>
        <taxon>Oceanospirillales</taxon>
        <taxon>Pleioneaceae</taxon>
        <taxon>Pleionea</taxon>
    </lineage>
</organism>
<proteinExistence type="predicted"/>
<keyword evidence="2" id="KW-1185">Reference proteome</keyword>
<dbReference type="Proteomes" id="UP000245790">
    <property type="component" value="Unassembled WGS sequence"/>
</dbReference>
<dbReference type="EMBL" id="QGGU01000007">
    <property type="protein sequence ID" value="PWK49887.1"/>
    <property type="molecule type" value="Genomic_DNA"/>
</dbReference>
<name>A0A316G630_9GAMM</name>
<comment type="caution">
    <text evidence="1">The sequence shown here is derived from an EMBL/GenBank/DDBJ whole genome shotgun (WGS) entry which is preliminary data.</text>
</comment>
<reference evidence="1 2" key="1">
    <citation type="submission" date="2018-05" db="EMBL/GenBank/DDBJ databases">
        <title>Genomic Encyclopedia of Type Strains, Phase IV (KMG-IV): sequencing the most valuable type-strain genomes for metagenomic binning, comparative biology and taxonomic classification.</title>
        <authorList>
            <person name="Goeker M."/>
        </authorList>
    </citation>
    <scope>NUCLEOTIDE SEQUENCE [LARGE SCALE GENOMIC DNA]</scope>
    <source>
        <strain evidence="1 2">DSM 25350</strain>
    </source>
</reference>
<evidence type="ECO:0000313" key="2">
    <source>
        <dbReference type="Proteomes" id="UP000245790"/>
    </source>
</evidence>
<gene>
    <name evidence="1" type="ORF">C8D97_10748</name>
</gene>
<protein>
    <submittedName>
        <fullName evidence="1">Uncharacterized protein</fullName>
    </submittedName>
</protein>
<dbReference type="RefSeq" id="WP_109763675.1">
    <property type="nucleotide sequence ID" value="NZ_QGGU01000007.1"/>
</dbReference>